<evidence type="ECO:0000313" key="2">
    <source>
        <dbReference type="EMBL" id="MFC4195825.1"/>
    </source>
</evidence>
<organism evidence="2 3">
    <name type="scientific">Pedobacter jamesrossensis</name>
    <dbReference type="NCBI Taxonomy" id="1908238"/>
    <lineage>
        <taxon>Bacteria</taxon>
        <taxon>Pseudomonadati</taxon>
        <taxon>Bacteroidota</taxon>
        <taxon>Sphingobacteriia</taxon>
        <taxon>Sphingobacteriales</taxon>
        <taxon>Sphingobacteriaceae</taxon>
        <taxon>Pedobacter</taxon>
    </lineage>
</organism>
<feature type="transmembrane region" description="Helical" evidence="1">
    <location>
        <begin position="30"/>
        <end position="49"/>
    </location>
</feature>
<evidence type="ECO:0000256" key="1">
    <source>
        <dbReference type="SAM" id="Phobius"/>
    </source>
</evidence>
<feature type="transmembrane region" description="Helical" evidence="1">
    <location>
        <begin position="139"/>
        <end position="159"/>
    </location>
</feature>
<feature type="transmembrane region" description="Helical" evidence="1">
    <location>
        <begin position="262"/>
        <end position="288"/>
    </location>
</feature>
<name>A0ABV8NFU6_9SPHI</name>
<proteinExistence type="predicted"/>
<reference evidence="3" key="1">
    <citation type="journal article" date="2019" name="Int. J. Syst. Evol. Microbiol.">
        <title>The Global Catalogue of Microorganisms (GCM) 10K type strain sequencing project: providing services to taxonomists for standard genome sequencing and annotation.</title>
        <authorList>
            <consortium name="The Broad Institute Genomics Platform"/>
            <consortium name="The Broad Institute Genome Sequencing Center for Infectious Disease"/>
            <person name="Wu L."/>
            <person name="Ma J."/>
        </authorList>
    </citation>
    <scope>NUCLEOTIDE SEQUENCE [LARGE SCALE GENOMIC DNA]</scope>
    <source>
        <strain evidence="3">CCM 8689</strain>
    </source>
</reference>
<accession>A0ABV8NFU6</accession>
<feature type="transmembrane region" description="Helical" evidence="1">
    <location>
        <begin position="100"/>
        <end position="119"/>
    </location>
</feature>
<gene>
    <name evidence="2" type="ORF">ACFOUY_03855</name>
</gene>
<feature type="transmembrane region" description="Helical" evidence="1">
    <location>
        <begin position="7"/>
        <end position="24"/>
    </location>
</feature>
<keyword evidence="1" id="KW-0812">Transmembrane</keyword>
<feature type="transmembrane region" description="Helical" evidence="1">
    <location>
        <begin position="375"/>
        <end position="395"/>
    </location>
</feature>
<evidence type="ECO:0000313" key="3">
    <source>
        <dbReference type="Proteomes" id="UP001595792"/>
    </source>
</evidence>
<feature type="transmembrane region" description="Helical" evidence="1">
    <location>
        <begin position="61"/>
        <end position="94"/>
    </location>
</feature>
<keyword evidence="3" id="KW-1185">Reference proteome</keyword>
<feature type="transmembrane region" description="Helical" evidence="1">
    <location>
        <begin position="407"/>
        <end position="427"/>
    </location>
</feature>
<dbReference type="InterPro" id="IPR025291">
    <property type="entry name" value="DUF4153"/>
</dbReference>
<keyword evidence="1" id="KW-1133">Transmembrane helix</keyword>
<feature type="transmembrane region" description="Helical" evidence="1">
    <location>
        <begin position="338"/>
        <end position="359"/>
    </location>
</feature>
<dbReference type="RefSeq" id="WP_378959141.1">
    <property type="nucleotide sequence ID" value="NZ_JBHRXC010000001.1"/>
</dbReference>
<dbReference type="Proteomes" id="UP001595792">
    <property type="component" value="Unassembled WGS sequence"/>
</dbReference>
<dbReference type="Pfam" id="PF13687">
    <property type="entry name" value="DUF4153"/>
    <property type="match status" value="1"/>
</dbReference>
<dbReference type="EMBL" id="JBHSBY010000022">
    <property type="protein sequence ID" value="MFC4195825.1"/>
    <property type="molecule type" value="Genomic_DNA"/>
</dbReference>
<sequence length="523" mass="60040">MKTKSGYLLLSTLIGGLLFSSTFWMERMAVNSLLYSIFIIIITFFNNEVTKSAKFKVYAAAHLLAVILVIVNNSSLTLVAYYISLILFIGYVHYQTIRSIYAAFLAAILQFITTPISLIKRLSEVSIGNFNLKPIISPIKFILLPLFILFVFTMIYSGANHVFGHYLEVTFTSIGTFLNNTFGFIFQNLSFGRFMHFCFGTLVTGGLLITFYNKGVEKVESYFGESFLRKRKNKGESSVCNEVVKTFFGQIVNKKMALKTEYIIAIISFSALNLLLLCLNGIDIWWLWLGKGKNVAETNYSSDLHDGTNALIFSIVLAMAVILYFFRGNLNFYYKNKTLKTLAFAWMIQNFILIISVFIRDGYYIEFYGLTHNRIGVLVFALLCIIGLATVYLKLVKQKTLFYLFKVNGNIWFALLLAFSIVNWDVLIAKYNLSQSDRISLDADYLLSLSDKTLPILDKNRARLHFTEGTDTSNRTYASPETPAFYQQQLDQRIGFFKERYQKVSWLSWNLQDWKTAEYFNIK</sequence>
<protein>
    <submittedName>
        <fullName evidence="2">DUF4173 domain-containing protein</fullName>
    </submittedName>
</protein>
<comment type="caution">
    <text evidence="2">The sequence shown here is derived from an EMBL/GenBank/DDBJ whole genome shotgun (WGS) entry which is preliminary data.</text>
</comment>
<feature type="transmembrane region" description="Helical" evidence="1">
    <location>
        <begin position="194"/>
        <end position="212"/>
    </location>
</feature>
<keyword evidence="1" id="KW-0472">Membrane</keyword>
<feature type="transmembrane region" description="Helical" evidence="1">
    <location>
        <begin position="308"/>
        <end position="326"/>
    </location>
</feature>